<dbReference type="PANTHER" id="PTHR47076">
    <property type="entry name" value="NHL DOMAIN PROTEIN"/>
    <property type="match status" value="1"/>
</dbReference>
<dbReference type="AlphaFoldDB" id="A0A443NF14"/>
<dbReference type="Proteomes" id="UP000283530">
    <property type="component" value="Unassembled WGS sequence"/>
</dbReference>
<proteinExistence type="predicted"/>
<keyword evidence="3" id="KW-1185">Reference proteome</keyword>
<dbReference type="EMBL" id="QPKB01000002">
    <property type="protein sequence ID" value="RWR77084.1"/>
    <property type="molecule type" value="Genomic_DNA"/>
</dbReference>
<dbReference type="PANTHER" id="PTHR47076:SF1">
    <property type="entry name" value="NHL DOMAIN PROTEIN"/>
    <property type="match status" value="1"/>
</dbReference>
<evidence type="ECO:0000313" key="3">
    <source>
        <dbReference type="Proteomes" id="UP000283530"/>
    </source>
</evidence>
<reference evidence="2 3" key="1">
    <citation type="journal article" date="2019" name="Nat. Plants">
        <title>Stout camphor tree genome fills gaps in understanding of flowering plant genome evolution.</title>
        <authorList>
            <person name="Chaw S.M."/>
            <person name="Liu Y.C."/>
            <person name="Wu Y.W."/>
            <person name="Wang H.Y."/>
            <person name="Lin C.I."/>
            <person name="Wu C.S."/>
            <person name="Ke H.M."/>
            <person name="Chang L.Y."/>
            <person name="Hsu C.Y."/>
            <person name="Yang H.T."/>
            <person name="Sudianto E."/>
            <person name="Hsu M.H."/>
            <person name="Wu K.P."/>
            <person name="Wang L.N."/>
            <person name="Leebens-Mack J.H."/>
            <person name="Tsai I.J."/>
        </authorList>
    </citation>
    <scope>NUCLEOTIDE SEQUENCE [LARGE SCALE GENOMIC DNA]</scope>
    <source>
        <strain evidence="3">cv. Chaw 1501</strain>
        <tissue evidence="2">Young leaves</tissue>
    </source>
</reference>
<evidence type="ECO:0000313" key="2">
    <source>
        <dbReference type="EMBL" id="RWR77084.1"/>
    </source>
</evidence>
<organism evidence="2 3">
    <name type="scientific">Cinnamomum micranthum f. kanehirae</name>
    <dbReference type="NCBI Taxonomy" id="337451"/>
    <lineage>
        <taxon>Eukaryota</taxon>
        <taxon>Viridiplantae</taxon>
        <taxon>Streptophyta</taxon>
        <taxon>Embryophyta</taxon>
        <taxon>Tracheophyta</taxon>
        <taxon>Spermatophyta</taxon>
        <taxon>Magnoliopsida</taxon>
        <taxon>Magnoliidae</taxon>
        <taxon>Laurales</taxon>
        <taxon>Lauraceae</taxon>
        <taxon>Cinnamomum</taxon>
    </lineage>
</organism>
<feature type="region of interest" description="Disordered" evidence="1">
    <location>
        <begin position="170"/>
        <end position="192"/>
    </location>
</feature>
<accession>A0A443NF14</accession>
<gene>
    <name evidence="2" type="ORF">CKAN_00555700</name>
</gene>
<sequence length="192" mass="21582">MRTRSDDSSDFGIKTITPPPTTTYVVEELPDDDAAADVFFEKNRRCCFWIPTFRSAPIGLGSGSGSSGRWERIRTAEMGGGWWARGFSAFRRVKEWSEVVAGPRWKTFLRRFNRRVRGSRNAKFHYDPLSYARNFDEGHGQDGDFEEFAHHNFSVRYAALPASSKSSMDLGKDPIDFGPGTGAPPHAIPVRS</sequence>
<name>A0A443NF14_9MAGN</name>
<dbReference type="OrthoDB" id="1723198at2759"/>
<comment type="caution">
    <text evidence="2">The sequence shown here is derived from an EMBL/GenBank/DDBJ whole genome shotgun (WGS) entry which is preliminary data.</text>
</comment>
<protein>
    <submittedName>
        <fullName evidence="2">Putative NHL domain-containing protein</fullName>
    </submittedName>
</protein>
<evidence type="ECO:0000256" key="1">
    <source>
        <dbReference type="SAM" id="MobiDB-lite"/>
    </source>
</evidence>